<accession>A0A1D7V3F5</accession>
<dbReference type="KEGG" id="laj:A0128_20345"/>
<evidence type="ECO:0000256" key="1">
    <source>
        <dbReference type="SAM" id="Phobius"/>
    </source>
</evidence>
<keyword evidence="1" id="KW-0472">Membrane</keyword>
<feature type="transmembrane region" description="Helical" evidence="1">
    <location>
        <begin position="121"/>
        <end position="141"/>
    </location>
</feature>
<feature type="transmembrane region" description="Helical" evidence="1">
    <location>
        <begin position="44"/>
        <end position="61"/>
    </location>
</feature>
<reference evidence="2 3" key="1">
    <citation type="submission" date="2016-04" db="EMBL/GenBank/DDBJ databases">
        <title>Complete genome seqeunce of Leptospira alstonii serovar Room22.</title>
        <authorList>
            <person name="Nally J.E."/>
            <person name="Bayles D.O."/>
            <person name="Hurley D."/>
            <person name="Fanning S."/>
            <person name="McMahon B.J."/>
            <person name="Arent Z."/>
        </authorList>
    </citation>
    <scope>NUCLEOTIDE SEQUENCE [LARGE SCALE GENOMIC DNA]</scope>
    <source>
        <strain evidence="2 3">GWTS #1</strain>
    </source>
</reference>
<feature type="transmembrane region" description="Helical" evidence="1">
    <location>
        <begin position="20"/>
        <end position="37"/>
    </location>
</feature>
<evidence type="ECO:0000313" key="2">
    <source>
        <dbReference type="EMBL" id="AOP36370.1"/>
    </source>
</evidence>
<keyword evidence="1" id="KW-1133">Transmembrane helix</keyword>
<evidence type="ECO:0000313" key="3">
    <source>
        <dbReference type="Proteomes" id="UP000094197"/>
    </source>
</evidence>
<dbReference type="EMBL" id="CP015218">
    <property type="protein sequence ID" value="AOP36370.1"/>
    <property type="molecule type" value="Genomic_DNA"/>
</dbReference>
<protein>
    <submittedName>
        <fullName evidence="2">Uncharacterized protein</fullName>
    </submittedName>
</protein>
<name>A0A1D7V3F5_9LEPT</name>
<dbReference type="AlphaFoldDB" id="A0A1D7V3F5"/>
<gene>
    <name evidence="2" type="ORF">A0128_20345</name>
</gene>
<feature type="transmembrane region" description="Helical" evidence="1">
    <location>
        <begin position="67"/>
        <end position="85"/>
    </location>
</feature>
<keyword evidence="1" id="KW-0812">Transmembrane</keyword>
<sequence>MDTILREIFGNLSSMIRFSLPGFVAIGLGYGAIPGFMENHLKNFQTIILFGLILGATAHTVHRNAWFVFFESLLFLLPCTAVSNYKPRFYAIAKGWSDFALLRYSDRFAKSNLAGYLGHRWSLAHSGAVIGEFTILSIFIADCDSFIYFHSSIFLYIGLGIFIVSFINMLVLYRVEKHIINPNFVYEKLN</sequence>
<proteinExistence type="predicted"/>
<dbReference type="RefSeq" id="WP_069609590.1">
    <property type="nucleotide sequence ID" value="NZ_CP015218.1"/>
</dbReference>
<keyword evidence="3" id="KW-1185">Reference proteome</keyword>
<organism evidence="2 3">
    <name type="scientific">Leptospira tipperaryensis</name>
    <dbReference type="NCBI Taxonomy" id="2564040"/>
    <lineage>
        <taxon>Bacteria</taxon>
        <taxon>Pseudomonadati</taxon>
        <taxon>Spirochaetota</taxon>
        <taxon>Spirochaetia</taxon>
        <taxon>Leptospirales</taxon>
        <taxon>Leptospiraceae</taxon>
        <taxon>Leptospira</taxon>
    </lineage>
</organism>
<dbReference type="Proteomes" id="UP000094197">
    <property type="component" value="Chromosome 2"/>
</dbReference>
<feature type="transmembrane region" description="Helical" evidence="1">
    <location>
        <begin position="153"/>
        <end position="173"/>
    </location>
</feature>